<gene>
    <name evidence="2" type="ORF">L9F63_027478</name>
</gene>
<feature type="chain" id="PRO_5042097176" evidence="1">
    <location>
        <begin position="19"/>
        <end position="79"/>
    </location>
</feature>
<keyword evidence="1" id="KW-0732">Signal</keyword>
<keyword evidence="3" id="KW-1185">Reference proteome</keyword>
<feature type="signal peptide" evidence="1">
    <location>
        <begin position="1"/>
        <end position="18"/>
    </location>
</feature>
<protein>
    <submittedName>
        <fullName evidence="2">Uncharacterized protein</fullName>
    </submittedName>
</protein>
<name>A0AAD8ELS8_DIPPU</name>
<organism evidence="2 3">
    <name type="scientific">Diploptera punctata</name>
    <name type="common">Pacific beetle cockroach</name>
    <dbReference type="NCBI Taxonomy" id="6984"/>
    <lineage>
        <taxon>Eukaryota</taxon>
        <taxon>Metazoa</taxon>
        <taxon>Ecdysozoa</taxon>
        <taxon>Arthropoda</taxon>
        <taxon>Hexapoda</taxon>
        <taxon>Insecta</taxon>
        <taxon>Pterygota</taxon>
        <taxon>Neoptera</taxon>
        <taxon>Polyneoptera</taxon>
        <taxon>Dictyoptera</taxon>
        <taxon>Blattodea</taxon>
        <taxon>Blaberoidea</taxon>
        <taxon>Blaberidae</taxon>
        <taxon>Diplopterinae</taxon>
        <taxon>Diploptera</taxon>
    </lineage>
</organism>
<evidence type="ECO:0000256" key="1">
    <source>
        <dbReference type="SAM" id="SignalP"/>
    </source>
</evidence>
<dbReference type="AlphaFoldDB" id="A0AAD8ELS8"/>
<comment type="caution">
    <text evidence="2">The sequence shown here is derived from an EMBL/GenBank/DDBJ whole genome shotgun (WGS) entry which is preliminary data.</text>
</comment>
<feature type="non-terminal residue" evidence="2">
    <location>
        <position position="79"/>
    </location>
</feature>
<evidence type="ECO:0000313" key="2">
    <source>
        <dbReference type="EMBL" id="KAJ9594539.1"/>
    </source>
</evidence>
<dbReference type="EMBL" id="JASPKZ010003034">
    <property type="protein sequence ID" value="KAJ9594539.1"/>
    <property type="molecule type" value="Genomic_DNA"/>
</dbReference>
<reference evidence="2" key="1">
    <citation type="journal article" date="2023" name="IScience">
        <title>Live-bearing cockroach genome reveals convergent evolutionary mechanisms linked to viviparity in insects and beyond.</title>
        <authorList>
            <person name="Fouks B."/>
            <person name="Harrison M.C."/>
            <person name="Mikhailova A.A."/>
            <person name="Marchal E."/>
            <person name="English S."/>
            <person name="Carruthers M."/>
            <person name="Jennings E.C."/>
            <person name="Chiamaka E.L."/>
            <person name="Frigard R.A."/>
            <person name="Pippel M."/>
            <person name="Attardo G.M."/>
            <person name="Benoit J.B."/>
            <person name="Bornberg-Bauer E."/>
            <person name="Tobe S.S."/>
        </authorList>
    </citation>
    <scope>NUCLEOTIDE SEQUENCE</scope>
    <source>
        <strain evidence="2">Stay&amp;Tobe</strain>
    </source>
</reference>
<reference evidence="2" key="2">
    <citation type="submission" date="2023-05" db="EMBL/GenBank/DDBJ databases">
        <authorList>
            <person name="Fouks B."/>
        </authorList>
    </citation>
    <scope>NUCLEOTIDE SEQUENCE</scope>
    <source>
        <strain evidence="2">Stay&amp;Tobe</strain>
        <tissue evidence="2">Testes</tissue>
    </source>
</reference>
<accession>A0AAD8ELS8</accession>
<dbReference type="Proteomes" id="UP001233999">
    <property type="component" value="Unassembled WGS sequence"/>
</dbReference>
<feature type="non-terminal residue" evidence="2">
    <location>
        <position position="1"/>
    </location>
</feature>
<proteinExistence type="predicted"/>
<sequence length="79" mass="8738">HRSMIMKTSLLKVLGLQCYEVWVGRQWEAQVIVEVCSQPEPPLVRPRGLGLGADRITSSLVQKSVTKTGETLELAKGAY</sequence>
<evidence type="ECO:0000313" key="3">
    <source>
        <dbReference type="Proteomes" id="UP001233999"/>
    </source>
</evidence>